<evidence type="ECO:0000256" key="4">
    <source>
        <dbReference type="ARBA" id="ARBA00023015"/>
    </source>
</evidence>
<evidence type="ECO:0000256" key="9">
    <source>
        <dbReference type="ARBA" id="ARBA00070194"/>
    </source>
</evidence>
<comment type="similarity">
    <text evidence="2">Belongs to the bZIP family.</text>
</comment>
<evidence type="ECO:0000313" key="15">
    <source>
        <dbReference type="Proteomes" id="UP001055439"/>
    </source>
</evidence>
<reference evidence="14" key="1">
    <citation type="submission" date="2022-05" db="EMBL/GenBank/DDBJ databases">
        <title>The Musa troglodytarum L. genome provides insights into the mechanism of non-climacteric behaviour and enrichment of carotenoids.</title>
        <authorList>
            <person name="Wang J."/>
        </authorList>
    </citation>
    <scope>NUCLEOTIDE SEQUENCE</scope>
    <source>
        <tissue evidence="14">Leaf</tissue>
    </source>
</reference>
<dbReference type="GO" id="GO:0010114">
    <property type="term" value="P:response to red light"/>
    <property type="evidence" value="ECO:0007669"/>
    <property type="project" value="TreeGrafter"/>
</dbReference>
<evidence type="ECO:0000256" key="7">
    <source>
        <dbReference type="ARBA" id="ARBA00023163"/>
    </source>
</evidence>
<keyword evidence="7" id="KW-0804">Transcription</keyword>
<dbReference type="PROSITE" id="PS50217">
    <property type="entry name" value="BZIP"/>
    <property type="match status" value="1"/>
</dbReference>
<evidence type="ECO:0000259" key="13">
    <source>
        <dbReference type="PROSITE" id="PS50217"/>
    </source>
</evidence>
<dbReference type="GO" id="GO:0010218">
    <property type="term" value="P:response to far red light"/>
    <property type="evidence" value="ECO:0007669"/>
    <property type="project" value="TreeGrafter"/>
</dbReference>
<dbReference type="InterPro" id="IPR004827">
    <property type="entry name" value="bZIP"/>
</dbReference>
<dbReference type="PANTHER" id="PTHR46714:SF6">
    <property type="entry name" value="TRANSCRIPTIONAL ACTIVATOR HAC1"/>
    <property type="match status" value="1"/>
</dbReference>
<keyword evidence="6" id="KW-0010">Activator</keyword>
<evidence type="ECO:0000256" key="3">
    <source>
        <dbReference type="ARBA" id="ARBA00022843"/>
    </source>
</evidence>
<dbReference type="GO" id="GO:0010099">
    <property type="term" value="P:regulation of photomorphogenesis"/>
    <property type="evidence" value="ECO:0007669"/>
    <property type="project" value="TreeGrafter"/>
</dbReference>
<keyword evidence="3" id="KW-0832">Ubl conjugation</keyword>
<proteinExistence type="inferred from homology"/>
<dbReference type="PANTHER" id="PTHR46714">
    <property type="entry name" value="TRANSCRIPTIONAL ACTIVATOR HAC1"/>
    <property type="match status" value="1"/>
</dbReference>
<evidence type="ECO:0000256" key="12">
    <source>
        <dbReference type="SAM" id="MobiDB-lite"/>
    </source>
</evidence>
<accession>A0A9E7HV05</accession>
<dbReference type="Proteomes" id="UP001055439">
    <property type="component" value="Chromosome 8"/>
</dbReference>
<dbReference type="GO" id="GO:0009585">
    <property type="term" value="P:red, far-red light phototransduction"/>
    <property type="evidence" value="ECO:0007669"/>
    <property type="project" value="UniProtKB-KW"/>
</dbReference>
<dbReference type="Gene3D" id="1.20.5.490">
    <property type="entry name" value="Single helix bin"/>
    <property type="match status" value="1"/>
</dbReference>
<feature type="region of interest" description="Disordered" evidence="12">
    <location>
        <begin position="85"/>
        <end position="131"/>
    </location>
</feature>
<dbReference type="SMART" id="SM00338">
    <property type="entry name" value="BRLZ"/>
    <property type="match status" value="1"/>
</dbReference>
<dbReference type="PROSITE" id="PS00036">
    <property type="entry name" value="BZIP_BASIC"/>
    <property type="match status" value="1"/>
</dbReference>
<dbReference type="GO" id="GO:0005634">
    <property type="term" value="C:nucleus"/>
    <property type="evidence" value="ECO:0007669"/>
    <property type="project" value="UniProtKB-SubCell"/>
</dbReference>
<feature type="coiled-coil region" evidence="11">
    <location>
        <begin position="157"/>
        <end position="202"/>
    </location>
</feature>
<keyword evidence="5" id="KW-0238">DNA-binding</keyword>
<evidence type="ECO:0000256" key="1">
    <source>
        <dbReference type="ARBA" id="ARBA00004123"/>
    </source>
</evidence>
<dbReference type="FunFam" id="1.20.5.490:FF:000004">
    <property type="entry name" value="Transcription factor HY5"/>
    <property type="match status" value="1"/>
</dbReference>
<feature type="domain" description="BZIP" evidence="13">
    <location>
        <begin position="148"/>
        <end position="201"/>
    </location>
</feature>
<dbReference type="GO" id="GO:0003677">
    <property type="term" value="F:DNA binding"/>
    <property type="evidence" value="ECO:0007669"/>
    <property type="project" value="UniProtKB-KW"/>
</dbReference>
<dbReference type="SUPFAM" id="SSF57959">
    <property type="entry name" value="Leucine zipper domain"/>
    <property type="match status" value="1"/>
</dbReference>
<keyword evidence="11" id="KW-0175">Coiled coil</keyword>
<protein>
    <recommendedName>
        <fullName evidence="9">Transcription factor HY5</fullName>
    </recommendedName>
</protein>
<evidence type="ECO:0000256" key="5">
    <source>
        <dbReference type="ARBA" id="ARBA00023125"/>
    </source>
</evidence>
<evidence type="ECO:0000256" key="8">
    <source>
        <dbReference type="ARBA" id="ARBA00023242"/>
    </source>
</evidence>
<dbReference type="Pfam" id="PF00170">
    <property type="entry name" value="bZIP_1"/>
    <property type="match status" value="1"/>
</dbReference>
<evidence type="ECO:0000313" key="14">
    <source>
        <dbReference type="EMBL" id="URE36063.1"/>
    </source>
</evidence>
<dbReference type="GO" id="GO:0000981">
    <property type="term" value="F:DNA-binding transcription factor activity, RNA polymerase II-specific"/>
    <property type="evidence" value="ECO:0007669"/>
    <property type="project" value="InterPro"/>
</dbReference>
<dbReference type="InterPro" id="IPR046347">
    <property type="entry name" value="bZIP_sf"/>
</dbReference>
<organism evidence="14 15">
    <name type="scientific">Musa troglodytarum</name>
    <name type="common">fe'i banana</name>
    <dbReference type="NCBI Taxonomy" id="320322"/>
    <lineage>
        <taxon>Eukaryota</taxon>
        <taxon>Viridiplantae</taxon>
        <taxon>Streptophyta</taxon>
        <taxon>Embryophyta</taxon>
        <taxon>Tracheophyta</taxon>
        <taxon>Spermatophyta</taxon>
        <taxon>Magnoliopsida</taxon>
        <taxon>Liliopsida</taxon>
        <taxon>Zingiberales</taxon>
        <taxon>Musaceae</taxon>
        <taxon>Musa</taxon>
    </lineage>
</organism>
<evidence type="ECO:0000256" key="10">
    <source>
        <dbReference type="ARBA" id="ARBA00084091"/>
    </source>
</evidence>
<evidence type="ECO:0000256" key="11">
    <source>
        <dbReference type="SAM" id="Coils"/>
    </source>
</evidence>
<evidence type="ECO:0000256" key="6">
    <source>
        <dbReference type="ARBA" id="ARBA00023159"/>
    </source>
</evidence>
<gene>
    <name evidence="14" type="ORF">MUK42_03330</name>
</gene>
<keyword evidence="15" id="KW-1185">Reference proteome</keyword>
<keyword evidence="8" id="KW-0539">Nucleus</keyword>
<dbReference type="EMBL" id="CP097510">
    <property type="protein sequence ID" value="URE36063.1"/>
    <property type="molecule type" value="Genomic_DNA"/>
</dbReference>
<comment type="subcellular location">
    <subcellularLocation>
        <location evidence="1">Nucleus</location>
    </subcellularLocation>
</comment>
<dbReference type="InterPro" id="IPR044280">
    <property type="entry name" value="Hac1/HY5"/>
</dbReference>
<keyword evidence="4" id="KW-0805">Transcription regulation</keyword>
<dbReference type="AlphaFoldDB" id="A0A9E7HV05"/>
<dbReference type="OrthoDB" id="674948at2759"/>
<name>A0A9E7HV05_9LILI</name>
<sequence>MSSDRTASPSADHRITRDLANSFSFPALGQTAEVIRSTRGKALLLLLLCRSLLFEEKEEEDAAGAGNQLPSFGQREILEFRPSDGRECQISGSSRPAHRPPAGSLLRRTVRTRPSPGQRRTGRSVADKEHKRLKSDPSVCFWCVPFHKRLLRNRVSAQQARERKKAYLNDLEAKMKDLEARNSELEERMSTLQNENNMLRQVCLLVLHDISLS</sequence>
<dbReference type="CDD" id="cd14704">
    <property type="entry name" value="bZIP_HY5-like"/>
    <property type="match status" value="1"/>
</dbReference>
<dbReference type="GO" id="GO:0045944">
    <property type="term" value="P:positive regulation of transcription by RNA polymerase II"/>
    <property type="evidence" value="ECO:0007669"/>
    <property type="project" value="InterPro"/>
</dbReference>
<keyword evidence="10" id="KW-0607">Phytochrome signaling pathway</keyword>
<evidence type="ECO:0000256" key="2">
    <source>
        <dbReference type="ARBA" id="ARBA00007163"/>
    </source>
</evidence>